<feature type="compositionally biased region" description="Low complexity" evidence="1">
    <location>
        <begin position="1090"/>
        <end position="1102"/>
    </location>
</feature>
<dbReference type="Pfam" id="PF25823">
    <property type="entry name" value="Ams2-SPT21_N"/>
    <property type="match status" value="1"/>
</dbReference>
<gene>
    <name evidence="3" type="ORF">WHR41_01004</name>
</gene>
<feature type="compositionally biased region" description="Polar residues" evidence="1">
    <location>
        <begin position="935"/>
        <end position="949"/>
    </location>
</feature>
<feature type="compositionally biased region" description="Gly residues" evidence="1">
    <location>
        <begin position="1184"/>
        <end position="1196"/>
    </location>
</feature>
<feature type="region of interest" description="Disordered" evidence="1">
    <location>
        <begin position="1150"/>
        <end position="1196"/>
    </location>
</feature>
<proteinExistence type="predicted"/>
<accession>A0AB34L476</accession>
<dbReference type="InterPro" id="IPR013088">
    <property type="entry name" value="Znf_NHR/GATA"/>
</dbReference>
<evidence type="ECO:0000313" key="4">
    <source>
        <dbReference type="Proteomes" id="UP000803884"/>
    </source>
</evidence>
<dbReference type="EMBL" id="JAAQHG020000003">
    <property type="protein sequence ID" value="KAL1590044.1"/>
    <property type="molecule type" value="Genomic_DNA"/>
</dbReference>
<reference evidence="3 4" key="1">
    <citation type="journal article" date="2020" name="Microbiol. Resour. Announc.">
        <title>Draft Genome Sequence of a Cladosporium Species Isolated from the Mesophotic Ascidian Didemnum maculosum.</title>
        <authorList>
            <person name="Gioti A."/>
            <person name="Siaperas R."/>
            <person name="Nikolaivits E."/>
            <person name="Le Goff G."/>
            <person name="Ouazzani J."/>
            <person name="Kotoulas G."/>
            <person name="Topakas E."/>
        </authorList>
    </citation>
    <scope>NUCLEOTIDE SEQUENCE [LARGE SCALE GENOMIC DNA]</scope>
    <source>
        <strain evidence="3 4">TM138-S3</strain>
    </source>
</reference>
<sequence>MDSPATDEGSPFGDIPTRPMRVKVLYTFDYENKTNCLARFPETLQIPAVAIDDNAQVGVIELRQCIQAIVGASPELLSRLAEGDFTIYAYDYSEYETPLVGQGMLSSALAASAPLVPAHQSKTMITGRVCKNLPALFSNGVKETLEVKLRLVPVPKQVQNEYVRSMESLRSQSPAMSAGFDPNAWNASLNPSNSQQTSNDYFQFDMSTPGSNNDQSIIDDIFGLGAGAGGEGSGQQGMGGVGMAQTPSGVINPAFPSHTHSAPGSRAGSPMMGPESSTFNEQLRHQSFSTAPSNFADQSRPGSRASVRSEYTHQRQPSTLSGDMTQHVESFYNEDGQPRKRAKVTQTDWRGKSSFGGRSSDLRVTAATAASMEMHRPVPTRPSAPGSNLEPPPRVPTPTPHLGLPGNQRPRMPSSRSMLRQASTAGSDFMSDIDQMSEAIASSPEDVSPENSVGAGETPQEFPSSPPLFPGVNHPTPSSPGLPTLPPPRMADSGYMSERNFHSSNFMDTFDGDNEDRSPDAEDYRMAGQYKPRKQTRKTHIKSEGLDVTKMPAPYPSDAPTSELNFEWEQPGDMNQLPQKMLLNLPPGRGRERSSTAKRVSRTNSPAPRSMTPNPAANDNLGGRADSRAPSLAPAASLTQRPPSMAGSVAPESRRGSLALPTKPAARPEDMSDGAGNQAKKRQVSRRARSVYADSEAGSPAPSDTEGRPVGPNRSGSGAQRRKLIEQRMHDAVAKGEMPQYCVHCGAIETPTWRRLYFKVVEGKPGPLDSVEDEGETIGVDPLEWDNAGEVSKFIIRKSMKKAAKEAAGPGFEEVNICNPCGLWFKKNRNMRPKDRWGKKSGPRKSRKNRMGEIGIATDSVEPESEAFFTDAIMPEDVPEDNTADDRTIQFTVGADQQQRGFSGRPRAHSMQAQQRPESNSQWDASQLDAALQRAIQSSPGRFQGSQDSPIELDELTPKPTRRMLFPSPRQQGQIKGLDDKTSRNSNSPTDNNNKQDPLSKTPSTTPGQHDVAIFEAFALDKENMPPPFDSDDADDPLAHLFAGSPTSLFRTPTKKTPRKTTPPKTASRQQDHLLKTPTPASRKRKLLTPSAAAANNSGAPPHSDFLTSPGSARYFLRSTPTRLANTPGRNSSAQVSPFSRHLSQLLSTATGGEGDWVGGGASPGGVDLGDLPTFTTPGRWEGLMGGEGFGGFGEG</sequence>
<feature type="compositionally biased region" description="Low complexity" evidence="1">
    <location>
        <begin position="628"/>
        <end position="638"/>
    </location>
</feature>
<feature type="compositionally biased region" description="Polar residues" evidence="1">
    <location>
        <begin position="911"/>
        <end position="925"/>
    </location>
</feature>
<dbReference type="GO" id="GO:0006357">
    <property type="term" value="P:regulation of transcription by RNA polymerase II"/>
    <property type="evidence" value="ECO:0007669"/>
    <property type="project" value="TreeGrafter"/>
</dbReference>
<feature type="compositionally biased region" description="Basic residues" evidence="1">
    <location>
        <begin position="679"/>
        <end position="689"/>
    </location>
</feature>
<feature type="compositionally biased region" description="Polar residues" evidence="1">
    <location>
        <begin position="984"/>
        <end position="1008"/>
    </location>
</feature>
<dbReference type="AlphaFoldDB" id="A0AB34L476"/>
<dbReference type="InterPro" id="IPR000679">
    <property type="entry name" value="Znf_GATA"/>
</dbReference>
<comment type="caution">
    <text evidence="3">The sequence shown here is derived from an EMBL/GenBank/DDBJ whole genome shotgun (WGS) entry which is preliminary data.</text>
</comment>
<dbReference type="InterPro" id="IPR042403">
    <property type="entry name" value="Spt21/Ams2"/>
</dbReference>
<feature type="domain" description="Ams2/SPT21 N-terminal" evidence="2">
    <location>
        <begin position="15"/>
        <end position="154"/>
    </location>
</feature>
<dbReference type="Proteomes" id="UP000803884">
    <property type="component" value="Unassembled WGS sequence"/>
</dbReference>
<dbReference type="PANTHER" id="PTHR39147:SF1">
    <property type="entry name" value="PROTEIN SPT21"/>
    <property type="match status" value="1"/>
</dbReference>
<feature type="region of interest" description="Disordered" evidence="1">
    <location>
        <begin position="438"/>
        <end position="720"/>
    </location>
</feature>
<feature type="compositionally biased region" description="Gly residues" evidence="1">
    <location>
        <begin position="228"/>
        <end position="242"/>
    </location>
</feature>
<organism evidence="3 4">
    <name type="scientific">Cladosporium halotolerans</name>
    <dbReference type="NCBI Taxonomy" id="1052096"/>
    <lineage>
        <taxon>Eukaryota</taxon>
        <taxon>Fungi</taxon>
        <taxon>Dikarya</taxon>
        <taxon>Ascomycota</taxon>
        <taxon>Pezizomycotina</taxon>
        <taxon>Dothideomycetes</taxon>
        <taxon>Dothideomycetidae</taxon>
        <taxon>Cladosporiales</taxon>
        <taxon>Cladosporiaceae</taxon>
        <taxon>Cladosporium</taxon>
    </lineage>
</organism>
<dbReference type="PANTHER" id="PTHR39147">
    <property type="entry name" value="PROTEIN SPT21"/>
    <property type="match status" value="1"/>
</dbReference>
<feature type="compositionally biased region" description="Low complexity" evidence="1">
    <location>
        <begin position="409"/>
        <end position="418"/>
    </location>
</feature>
<keyword evidence="4" id="KW-1185">Reference proteome</keyword>
<dbReference type="GO" id="GO:0008270">
    <property type="term" value="F:zinc ion binding"/>
    <property type="evidence" value="ECO:0007669"/>
    <property type="project" value="InterPro"/>
</dbReference>
<dbReference type="InterPro" id="IPR057725">
    <property type="entry name" value="Ams2-SPT21_N"/>
</dbReference>
<feature type="region of interest" description="Disordered" evidence="1">
    <location>
        <begin position="832"/>
        <end position="1113"/>
    </location>
</feature>
<dbReference type="GO" id="GO:0000183">
    <property type="term" value="P:rDNA heterochromatin formation"/>
    <property type="evidence" value="ECO:0007669"/>
    <property type="project" value="TreeGrafter"/>
</dbReference>
<feature type="compositionally biased region" description="Polar residues" evidence="1">
    <location>
        <begin position="889"/>
        <end position="901"/>
    </location>
</feature>
<dbReference type="GO" id="GO:0030466">
    <property type="term" value="P:silent mating-type cassette heterochromatin formation"/>
    <property type="evidence" value="ECO:0007669"/>
    <property type="project" value="TreeGrafter"/>
</dbReference>
<dbReference type="SUPFAM" id="SSF57716">
    <property type="entry name" value="Glucocorticoid receptor-like (DNA-binding domain)"/>
    <property type="match status" value="1"/>
</dbReference>
<dbReference type="RefSeq" id="XP_069233149.1">
    <property type="nucleotide sequence ID" value="XM_069369610.1"/>
</dbReference>
<dbReference type="GeneID" id="96002448"/>
<dbReference type="GO" id="GO:0043565">
    <property type="term" value="F:sequence-specific DNA binding"/>
    <property type="evidence" value="ECO:0007669"/>
    <property type="project" value="InterPro"/>
</dbReference>
<dbReference type="Gene3D" id="3.30.50.10">
    <property type="entry name" value="Erythroid Transcription Factor GATA-1, subunit A"/>
    <property type="match status" value="1"/>
</dbReference>
<feature type="compositionally biased region" description="Basic residues" evidence="1">
    <location>
        <begin position="531"/>
        <end position="540"/>
    </location>
</feature>
<feature type="compositionally biased region" description="Polar residues" evidence="1">
    <location>
        <begin position="314"/>
        <end position="328"/>
    </location>
</feature>
<feature type="region of interest" description="Disordered" evidence="1">
    <location>
        <begin position="228"/>
        <end position="277"/>
    </location>
</feature>
<evidence type="ECO:0000256" key="1">
    <source>
        <dbReference type="SAM" id="MobiDB-lite"/>
    </source>
</evidence>
<feature type="compositionally biased region" description="Polar residues" evidence="1">
    <location>
        <begin position="290"/>
        <end position="301"/>
    </location>
</feature>
<dbReference type="CDD" id="cd00202">
    <property type="entry name" value="ZnF_GATA"/>
    <property type="match status" value="1"/>
</dbReference>
<feature type="compositionally biased region" description="Gly residues" evidence="1">
    <location>
        <begin position="1152"/>
        <end position="1168"/>
    </location>
</feature>
<feature type="compositionally biased region" description="Basic residues" evidence="1">
    <location>
        <begin position="839"/>
        <end position="849"/>
    </location>
</feature>
<evidence type="ECO:0000313" key="3">
    <source>
        <dbReference type="EMBL" id="KAL1590044.1"/>
    </source>
</evidence>
<evidence type="ECO:0000259" key="2">
    <source>
        <dbReference type="Pfam" id="PF25823"/>
    </source>
</evidence>
<feature type="compositionally biased region" description="Pro residues" evidence="1">
    <location>
        <begin position="390"/>
        <end position="399"/>
    </location>
</feature>
<feature type="compositionally biased region" description="Polar residues" evidence="1">
    <location>
        <begin position="602"/>
        <end position="617"/>
    </location>
</feature>
<name>A0AB34L476_9PEZI</name>
<feature type="compositionally biased region" description="Basic and acidic residues" evidence="1">
    <location>
        <begin position="515"/>
        <end position="525"/>
    </location>
</feature>
<feature type="compositionally biased region" description="Pro residues" evidence="1">
    <location>
        <begin position="477"/>
        <end position="489"/>
    </location>
</feature>
<feature type="region of interest" description="Disordered" evidence="1">
    <location>
        <begin position="290"/>
        <end position="425"/>
    </location>
</feature>
<protein>
    <recommendedName>
        <fullName evidence="2">Ams2/SPT21 N-terminal domain-containing protein</fullName>
    </recommendedName>
</protein>